<gene>
    <name evidence="2" type="ORF">ACFSSA_00910</name>
</gene>
<keyword evidence="1" id="KW-1133">Transmembrane helix</keyword>
<dbReference type="PANTHER" id="PTHR30273">
    <property type="entry name" value="PERIPLASMIC SIGNAL SENSOR AND SIGMA FACTOR ACTIVATOR FECR-RELATED"/>
    <property type="match status" value="1"/>
</dbReference>
<proteinExistence type="predicted"/>
<accession>A0ABW5D361</accession>
<name>A0ABW5D361_9BACT</name>
<dbReference type="PANTHER" id="PTHR30273:SF2">
    <property type="entry name" value="PROTEIN FECR"/>
    <property type="match status" value="1"/>
</dbReference>
<evidence type="ECO:0000313" key="2">
    <source>
        <dbReference type="EMBL" id="MFD2255222.1"/>
    </source>
</evidence>
<dbReference type="Proteomes" id="UP001597375">
    <property type="component" value="Unassembled WGS sequence"/>
</dbReference>
<keyword evidence="1" id="KW-0472">Membrane</keyword>
<reference evidence="3" key="1">
    <citation type="journal article" date="2019" name="Int. J. Syst. Evol. Microbiol.">
        <title>The Global Catalogue of Microorganisms (GCM) 10K type strain sequencing project: providing services to taxonomists for standard genome sequencing and annotation.</title>
        <authorList>
            <consortium name="The Broad Institute Genomics Platform"/>
            <consortium name="The Broad Institute Genome Sequencing Center for Infectious Disease"/>
            <person name="Wu L."/>
            <person name="Ma J."/>
        </authorList>
    </citation>
    <scope>NUCLEOTIDE SEQUENCE [LARGE SCALE GENOMIC DNA]</scope>
    <source>
        <strain evidence="3">CGMCC 4.7106</strain>
    </source>
</reference>
<evidence type="ECO:0000256" key="1">
    <source>
        <dbReference type="SAM" id="Phobius"/>
    </source>
</evidence>
<evidence type="ECO:0000313" key="3">
    <source>
        <dbReference type="Proteomes" id="UP001597375"/>
    </source>
</evidence>
<dbReference type="RefSeq" id="WP_386817884.1">
    <property type="nucleotide sequence ID" value="NZ_JBHUIT010000001.1"/>
</dbReference>
<keyword evidence="3" id="KW-1185">Reference proteome</keyword>
<dbReference type="EMBL" id="JBHUIT010000001">
    <property type="protein sequence ID" value="MFD2255222.1"/>
    <property type="molecule type" value="Genomic_DNA"/>
</dbReference>
<feature type="transmembrane region" description="Helical" evidence="1">
    <location>
        <begin position="76"/>
        <end position="96"/>
    </location>
</feature>
<dbReference type="Gene3D" id="2.60.120.1440">
    <property type="match status" value="1"/>
</dbReference>
<sequence>MNHDRFHKLVALFQTDGISDAEFAELEEMLRNTPEARQIFHQISRIDTRLRREASNPVSVEEEDSNENVISFFQRYSFVATAAILMLTTALLWMHFSKPKVIAELVSTEEASWESTLPTEAGSKLSKGSLKLTTGIATIRFQSGAELMLEAPAKLTLETPMLASLAYGSAVMNVPHSAIGFTLKTPDGYAVDHGTSFAVRAGEGVDGSTFEVIEGEISVHLSSTGEQVRLRRAQSASISGDKLSVHDDALTEPVRKSPGKRMLRIGTNGKCTSVIRNNGRAKWLDPELLMVRYRHKAGSHDRRATFAFDLSGVNLQRMKGVRLRLNQVPSGIGFAARLPEINQFEIYGITNPEKTGWQSEPRWEDSPSPEDGVLLGSFEIPRSKQRGVCTINTPELLDFIKERQQSQVKFLLVRTTGQIAGDVTGLVHSFASDLHPETSGPTLEFELGK</sequence>
<keyword evidence="1" id="KW-0812">Transmembrane</keyword>
<dbReference type="InterPro" id="IPR012373">
    <property type="entry name" value="Ferrdict_sens_TM"/>
</dbReference>
<comment type="caution">
    <text evidence="2">The sequence shown here is derived from an EMBL/GenBank/DDBJ whole genome shotgun (WGS) entry which is preliminary data.</text>
</comment>
<organism evidence="2 3">
    <name type="scientific">Luteolibacter algae</name>
    <dbReference type="NCBI Taxonomy" id="454151"/>
    <lineage>
        <taxon>Bacteria</taxon>
        <taxon>Pseudomonadati</taxon>
        <taxon>Verrucomicrobiota</taxon>
        <taxon>Verrucomicrobiia</taxon>
        <taxon>Verrucomicrobiales</taxon>
        <taxon>Verrucomicrobiaceae</taxon>
        <taxon>Luteolibacter</taxon>
    </lineage>
</organism>
<protein>
    <submittedName>
        <fullName evidence="2">Iron dicitrate transport regulator FecR</fullName>
    </submittedName>
</protein>